<accession>A0A2P2ND11</accession>
<sequence length="20" mass="2442">MNWLVLNPFSYLMRSLTRSL</sequence>
<reference evidence="1" key="1">
    <citation type="submission" date="2018-02" db="EMBL/GenBank/DDBJ databases">
        <title>Rhizophora mucronata_Transcriptome.</title>
        <authorList>
            <person name="Meera S.P."/>
            <person name="Sreeshan A."/>
            <person name="Augustine A."/>
        </authorList>
    </citation>
    <scope>NUCLEOTIDE SEQUENCE</scope>
    <source>
        <tissue evidence="1">Leaf</tissue>
    </source>
</reference>
<name>A0A2P2ND11_RHIMU</name>
<evidence type="ECO:0000313" key="1">
    <source>
        <dbReference type="EMBL" id="MBX40352.1"/>
    </source>
</evidence>
<protein>
    <submittedName>
        <fullName evidence="1">Uncharacterized protein</fullName>
    </submittedName>
</protein>
<dbReference type="EMBL" id="GGEC01059868">
    <property type="protein sequence ID" value="MBX40352.1"/>
    <property type="molecule type" value="Transcribed_RNA"/>
</dbReference>
<organism evidence="1">
    <name type="scientific">Rhizophora mucronata</name>
    <name type="common">Asiatic mangrove</name>
    <dbReference type="NCBI Taxonomy" id="61149"/>
    <lineage>
        <taxon>Eukaryota</taxon>
        <taxon>Viridiplantae</taxon>
        <taxon>Streptophyta</taxon>
        <taxon>Embryophyta</taxon>
        <taxon>Tracheophyta</taxon>
        <taxon>Spermatophyta</taxon>
        <taxon>Magnoliopsida</taxon>
        <taxon>eudicotyledons</taxon>
        <taxon>Gunneridae</taxon>
        <taxon>Pentapetalae</taxon>
        <taxon>rosids</taxon>
        <taxon>fabids</taxon>
        <taxon>Malpighiales</taxon>
        <taxon>Rhizophoraceae</taxon>
        <taxon>Rhizophora</taxon>
    </lineage>
</organism>
<proteinExistence type="predicted"/>
<dbReference type="AlphaFoldDB" id="A0A2P2ND11"/>